<dbReference type="EMBL" id="JANJQO010001850">
    <property type="protein sequence ID" value="KAJ2968994.1"/>
    <property type="molecule type" value="Genomic_DNA"/>
</dbReference>
<protein>
    <submittedName>
        <fullName evidence="1">Uncharacterized protein</fullName>
    </submittedName>
</protein>
<organism evidence="1 2">
    <name type="scientific">Zarea fungicola</name>
    <dbReference type="NCBI Taxonomy" id="93591"/>
    <lineage>
        <taxon>Eukaryota</taxon>
        <taxon>Fungi</taxon>
        <taxon>Dikarya</taxon>
        <taxon>Ascomycota</taxon>
        <taxon>Pezizomycotina</taxon>
        <taxon>Sordariomycetes</taxon>
        <taxon>Hypocreomycetidae</taxon>
        <taxon>Hypocreales</taxon>
        <taxon>Cordycipitaceae</taxon>
        <taxon>Zarea</taxon>
    </lineage>
</organism>
<proteinExistence type="predicted"/>
<evidence type="ECO:0000313" key="2">
    <source>
        <dbReference type="Proteomes" id="UP001143910"/>
    </source>
</evidence>
<dbReference type="Proteomes" id="UP001143910">
    <property type="component" value="Unassembled WGS sequence"/>
</dbReference>
<gene>
    <name evidence="1" type="ORF">NQ176_g8901</name>
</gene>
<accession>A0ACC1MRW2</accession>
<reference evidence="1" key="1">
    <citation type="submission" date="2022-08" db="EMBL/GenBank/DDBJ databases">
        <title>Genome Sequence of Lecanicillium fungicola.</title>
        <authorList>
            <person name="Buettner E."/>
        </authorList>
    </citation>
    <scope>NUCLEOTIDE SEQUENCE</scope>
    <source>
        <strain evidence="1">Babe33</strain>
    </source>
</reference>
<comment type="caution">
    <text evidence="1">The sequence shown here is derived from an EMBL/GenBank/DDBJ whole genome shotgun (WGS) entry which is preliminary data.</text>
</comment>
<keyword evidence="2" id="KW-1185">Reference proteome</keyword>
<sequence length="474" mass="52924">MSAPNSRKRTAPGASPVVPVPHGMPQQFTADGVSDAMTRWNGNPDPSVFLDNNSYAPNPYLMAPNAAQFQPTVPGPSNAVARRQMNQALQPTNQRYDATTDPWASFGENEGALIQQPNGDHATEEDSVEKLEELAAQAKREAHVKRKQIPPFVQKLSSFLEERKNEDLIRWSEKGDSFIVLDEDEFAKTLIPELFKHNNYASFVRQLNMYGFHKCVGLSDNSMRASERKNKSPSEYSNLYFRRGHPNLLWLINKPRGKKETASKNSGTGRADSDEEGANEDPTGHPGPSNSNAQAGRSLPSTENAPPPKKEISLIRDELQKVREQQKLILGAINSLQRNNHELYNQALMFQSQHDRHQNSINAILNFLANVFRKTLEDQSGTQNVSDIISSMLTNQGQQGHGSVVDLGDFIQTQMDTSGAIGGPMGKRARGLLPPIPGQQLAYIIRKWVTLRSFWIRIHPRRCVKSWKATRKSA</sequence>
<evidence type="ECO:0000313" key="1">
    <source>
        <dbReference type="EMBL" id="KAJ2968994.1"/>
    </source>
</evidence>
<name>A0ACC1MRW2_9HYPO</name>